<feature type="signal peptide" evidence="1">
    <location>
        <begin position="1"/>
        <end position="17"/>
    </location>
</feature>
<feature type="chain" id="PRO_5045623984" evidence="1">
    <location>
        <begin position="18"/>
        <end position="205"/>
    </location>
</feature>
<gene>
    <name evidence="2" type="ORF">U0042_18590</name>
</gene>
<keyword evidence="1" id="KW-0732">Signal</keyword>
<dbReference type="RefSeq" id="WP_157977927.1">
    <property type="nucleotide sequence ID" value="NZ_CP139965.1"/>
</dbReference>
<evidence type="ECO:0000313" key="2">
    <source>
        <dbReference type="EMBL" id="WQD76118.1"/>
    </source>
</evidence>
<evidence type="ECO:0000313" key="3">
    <source>
        <dbReference type="Proteomes" id="UP001325479"/>
    </source>
</evidence>
<reference evidence="2 3" key="1">
    <citation type="submission" date="2023-12" db="EMBL/GenBank/DDBJ databases">
        <title>Genome sequencing and assembly of bacterial species from a model synthetic community.</title>
        <authorList>
            <person name="Hogle S.L."/>
        </authorList>
    </citation>
    <scope>NUCLEOTIDE SEQUENCE [LARGE SCALE GENOMIC DNA]</scope>
    <source>
        <strain evidence="2 3">HAMBI 2494</strain>
    </source>
</reference>
<keyword evidence="3" id="KW-1185">Reference proteome</keyword>
<sequence>MKITIFTALGISALAVAITVANGKEPERISRDDCHATFLVPNGLEYVEINGAKISGNNECYIAFRYTGDLKIKPRPNPPSTADDWRWLTDFVLAVKGESLGDGLTKIKTSEGLERPGMFNLVSNEHFQIPGGEVYVLRYSALKPTKNMLRLNETEETIFAAGNDSRSVSYIQYTGARMTKNDKNKAALYRSLFSSFSFESSTTTP</sequence>
<dbReference type="EMBL" id="CP139965">
    <property type="protein sequence ID" value="WQD76118.1"/>
    <property type="molecule type" value="Genomic_DNA"/>
</dbReference>
<organism evidence="2 3">
    <name type="scientific">Paraburkholderia kururiensis</name>
    <dbReference type="NCBI Taxonomy" id="984307"/>
    <lineage>
        <taxon>Bacteria</taxon>
        <taxon>Pseudomonadati</taxon>
        <taxon>Pseudomonadota</taxon>
        <taxon>Betaproteobacteria</taxon>
        <taxon>Burkholderiales</taxon>
        <taxon>Burkholderiaceae</taxon>
        <taxon>Paraburkholderia</taxon>
    </lineage>
</organism>
<dbReference type="Proteomes" id="UP001325479">
    <property type="component" value="Chromosome"/>
</dbReference>
<name>A0ABZ0WFJ2_9BURK</name>
<evidence type="ECO:0000256" key="1">
    <source>
        <dbReference type="SAM" id="SignalP"/>
    </source>
</evidence>
<accession>A0ABZ0WFJ2</accession>
<protein>
    <submittedName>
        <fullName evidence="2">Uncharacterized protein</fullName>
    </submittedName>
</protein>
<proteinExistence type="predicted"/>